<protein>
    <recommendedName>
        <fullName evidence="1">Amidohydrolase 3 domain-containing protein</fullName>
    </recommendedName>
</protein>
<dbReference type="CDD" id="cd01300">
    <property type="entry name" value="YtcJ_like"/>
    <property type="match status" value="1"/>
</dbReference>
<dbReference type="SUPFAM" id="SSF51556">
    <property type="entry name" value="Metallo-dependent hydrolases"/>
    <property type="match status" value="1"/>
</dbReference>
<reference evidence="2" key="1">
    <citation type="journal article" date="2023" name="Int. J. Syst. Evol. Microbiol.">
        <title>Methylocystis iwaonis sp. nov., a type II methane-oxidizing bacterium from surface soil of a rice paddy field in Japan, and emended description of the genus Methylocystis (ex Whittenbury et al. 1970) Bowman et al. 1993.</title>
        <authorList>
            <person name="Kaise H."/>
            <person name="Sawadogo J.B."/>
            <person name="Alam M.S."/>
            <person name="Ueno C."/>
            <person name="Dianou D."/>
            <person name="Shinjo R."/>
            <person name="Asakawa S."/>
        </authorList>
    </citation>
    <scope>NUCLEOTIDE SEQUENCE</scope>
    <source>
        <strain evidence="2">LMG27198</strain>
    </source>
</reference>
<evidence type="ECO:0000313" key="2">
    <source>
        <dbReference type="EMBL" id="GLI93837.1"/>
    </source>
</evidence>
<dbReference type="Gene3D" id="3.20.20.140">
    <property type="entry name" value="Metal-dependent hydrolases"/>
    <property type="match status" value="1"/>
</dbReference>
<dbReference type="Gene3D" id="2.30.40.10">
    <property type="entry name" value="Urease, subunit C, domain 1"/>
    <property type="match status" value="1"/>
</dbReference>
<dbReference type="EMBL" id="BSEC01000001">
    <property type="protein sequence ID" value="GLI93837.1"/>
    <property type="molecule type" value="Genomic_DNA"/>
</dbReference>
<dbReference type="PANTHER" id="PTHR22642:SF2">
    <property type="entry name" value="PROTEIN LONG AFTER FAR-RED 3"/>
    <property type="match status" value="1"/>
</dbReference>
<evidence type="ECO:0000313" key="3">
    <source>
        <dbReference type="Proteomes" id="UP001144323"/>
    </source>
</evidence>
<dbReference type="SUPFAM" id="SSF51338">
    <property type="entry name" value="Composite domain of metallo-dependent hydrolases"/>
    <property type="match status" value="1"/>
</dbReference>
<keyword evidence="3" id="KW-1185">Reference proteome</keyword>
<dbReference type="InterPro" id="IPR033932">
    <property type="entry name" value="YtcJ-like"/>
</dbReference>
<comment type="caution">
    <text evidence="2">The sequence shown here is derived from an EMBL/GenBank/DDBJ whole genome shotgun (WGS) entry which is preliminary data.</text>
</comment>
<feature type="domain" description="Amidohydrolase 3" evidence="1">
    <location>
        <begin position="108"/>
        <end position="456"/>
    </location>
</feature>
<dbReference type="InterPro" id="IPR032466">
    <property type="entry name" value="Metal_Hydrolase"/>
</dbReference>
<evidence type="ECO:0000259" key="1">
    <source>
        <dbReference type="Pfam" id="PF07969"/>
    </source>
</evidence>
<sequence>MCLLCNWAVALNSAAHVSSRRQVLRGAGTFMATAVAAPSLPLSVEAAPTKRKPLTPRSGKADWLFQNGKIHTANPSQPTAEAVAVRGNQIVYVGDMTGAAAWRGKDTKVVDLAGRMLMPGFIDSHNHLATLGVTKLGLNISGIVGKDKVLKAVREYVAAQPPGATLRGFGWSAHSTFGEEHPRREWLDEVTGDRPMYIMNADIHETWFNTAAMKAAGIGAHTPDPDPGKQYYIRNPDGSLSGLAIEGAAFPILMALGMTSRETVRESQRLTIERAPSQGLTSYFDAGALLGGESSSGNWVFEDLVARDKAGELPIRIVGTVYTRSAHDDPHAVAEELVRCAKKYRSEHFRIGACKMWTEGTFPAGTAKLLQPFEDGARGGEMFFTPEHIEAQIEAVQKAGFDMHVHVDGDASTRIVLNAFENVQKRLGPQGRRHTMCHVSLVDPTDVPRFGKLGVVVNGTPL</sequence>
<dbReference type="InterPro" id="IPR011059">
    <property type="entry name" value="Metal-dep_hydrolase_composite"/>
</dbReference>
<accession>A0A9W6GVI2</accession>
<organism evidence="2 3">
    <name type="scientific">Methylocystis echinoides</name>
    <dbReference type="NCBI Taxonomy" id="29468"/>
    <lineage>
        <taxon>Bacteria</taxon>
        <taxon>Pseudomonadati</taxon>
        <taxon>Pseudomonadota</taxon>
        <taxon>Alphaproteobacteria</taxon>
        <taxon>Hyphomicrobiales</taxon>
        <taxon>Methylocystaceae</taxon>
        <taxon>Methylocystis</taxon>
    </lineage>
</organism>
<dbReference type="GO" id="GO:0016810">
    <property type="term" value="F:hydrolase activity, acting on carbon-nitrogen (but not peptide) bonds"/>
    <property type="evidence" value="ECO:0007669"/>
    <property type="project" value="InterPro"/>
</dbReference>
<gene>
    <name evidence="2" type="ORF">LMG27198_28290</name>
</gene>
<dbReference type="PANTHER" id="PTHR22642">
    <property type="entry name" value="IMIDAZOLONEPROPIONASE"/>
    <property type="match status" value="1"/>
</dbReference>
<name>A0A9W6GVI2_9HYPH</name>
<dbReference type="Pfam" id="PF07969">
    <property type="entry name" value="Amidohydro_3"/>
    <property type="match status" value="1"/>
</dbReference>
<proteinExistence type="predicted"/>
<dbReference type="AlphaFoldDB" id="A0A9W6GVI2"/>
<dbReference type="InterPro" id="IPR013108">
    <property type="entry name" value="Amidohydro_3"/>
</dbReference>
<dbReference type="Proteomes" id="UP001144323">
    <property type="component" value="Unassembled WGS sequence"/>
</dbReference>
<dbReference type="Gene3D" id="3.10.310.70">
    <property type="match status" value="1"/>
</dbReference>